<comment type="caution">
    <text evidence="2">The sequence shown here is derived from an EMBL/GenBank/DDBJ whole genome shotgun (WGS) entry which is preliminary data.</text>
</comment>
<feature type="transmembrane region" description="Helical" evidence="1">
    <location>
        <begin position="13"/>
        <end position="36"/>
    </location>
</feature>
<dbReference type="AlphaFoldDB" id="A0A542YEM1"/>
<keyword evidence="3" id="KW-1185">Reference proteome</keyword>
<protein>
    <submittedName>
        <fullName evidence="2">Uncharacterized protein</fullName>
    </submittedName>
</protein>
<keyword evidence="1" id="KW-1133">Transmembrane helix</keyword>
<keyword evidence="1" id="KW-0472">Membrane</keyword>
<dbReference type="EMBL" id="VFOM01000002">
    <property type="protein sequence ID" value="TQL46527.1"/>
    <property type="molecule type" value="Genomic_DNA"/>
</dbReference>
<dbReference type="Proteomes" id="UP000317998">
    <property type="component" value="Unassembled WGS sequence"/>
</dbReference>
<organism evidence="2 3">
    <name type="scientific">Homoserinimonas aerilata</name>
    <dbReference type="NCBI Taxonomy" id="1162970"/>
    <lineage>
        <taxon>Bacteria</taxon>
        <taxon>Bacillati</taxon>
        <taxon>Actinomycetota</taxon>
        <taxon>Actinomycetes</taxon>
        <taxon>Micrococcales</taxon>
        <taxon>Microbacteriaceae</taxon>
        <taxon>Homoserinimonas</taxon>
    </lineage>
</organism>
<evidence type="ECO:0000313" key="3">
    <source>
        <dbReference type="Proteomes" id="UP000317998"/>
    </source>
</evidence>
<sequence>MYSALWRLLPGPLWFRILLAVILVVVVLLALILWVFPWVNTFIGTPEVTVQQ</sequence>
<name>A0A542YEM1_9MICO</name>
<accession>A0A542YEM1</accession>
<gene>
    <name evidence="2" type="ORF">FB562_2049</name>
</gene>
<keyword evidence="1" id="KW-0812">Transmembrane</keyword>
<proteinExistence type="predicted"/>
<reference evidence="2 3" key="1">
    <citation type="submission" date="2019-06" db="EMBL/GenBank/DDBJ databases">
        <title>Sequencing the genomes of 1000 actinobacteria strains.</title>
        <authorList>
            <person name="Klenk H.-P."/>
        </authorList>
    </citation>
    <scope>NUCLEOTIDE SEQUENCE [LARGE SCALE GENOMIC DNA]</scope>
    <source>
        <strain evidence="2 3">DSM 26477</strain>
    </source>
</reference>
<evidence type="ECO:0000256" key="1">
    <source>
        <dbReference type="SAM" id="Phobius"/>
    </source>
</evidence>
<dbReference type="RefSeq" id="WP_185740535.1">
    <property type="nucleotide sequence ID" value="NZ_VFOM01000002.1"/>
</dbReference>
<evidence type="ECO:0000313" key="2">
    <source>
        <dbReference type="EMBL" id="TQL46527.1"/>
    </source>
</evidence>